<dbReference type="EMBL" id="BQNB010020883">
    <property type="protein sequence ID" value="GJU00632.1"/>
    <property type="molecule type" value="Genomic_DNA"/>
</dbReference>
<reference evidence="1" key="2">
    <citation type="submission" date="2022-01" db="EMBL/GenBank/DDBJ databases">
        <authorList>
            <person name="Yamashiro T."/>
            <person name="Shiraishi A."/>
            <person name="Satake H."/>
            <person name="Nakayama K."/>
        </authorList>
    </citation>
    <scope>NUCLEOTIDE SEQUENCE</scope>
</reference>
<protein>
    <recommendedName>
        <fullName evidence="3">Maturase K</fullName>
    </recommendedName>
</protein>
<dbReference type="Proteomes" id="UP001151760">
    <property type="component" value="Unassembled WGS sequence"/>
</dbReference>
<feature type="non-terminal residue" evidence="1">
    <location>
        <position position="1"/>
    </location>
</feature>
<keyword evidence="2" id="KW-1185">Reference proteome</keyword>
<accession>A0ABQ5IMM7</accession>
<proteinExistence type="predicted"/>
<evidence type="ECO:0000313" key="2">
    <source>
        <dbReference type="Proteomes" id="UP001151760"/>
    </source>
</evidence>
<name>A0ABQ5IMM7_9ASTR</name>
<evidence type="ECO:0000313" key="1">
    <source>
        <dbReference type="EMBL" id="GJU00632.1"/>
    </source>
</evidence>
<gene>
    <name evidence="1" type="ORF">Tco_1110970</name>
</gene>
<evidence type="ECO:0008006" key="3">
    <source>
        <dbReference type="Google" id="ProtNLM"/>
    </source>
</evidence>
<comment type="caution">
    <text evidence="1">The sequence shown here is derived from an EMBL/GenBank/DDBJ whole genome shotgun (WGS) entry which is preliminary data.</text>
</comment>
<reference evidence="1" key="1">
    <citation type="journal article" date="2022" name="Int. J. Mol. Sci.">
        <title>Draft Genome of Tanacetum Coccineum: Genomic Comparison of Closely Related Tanacetum-Family Plants.</title>
        <authorList>
            <person name="Yamashiro T."/>
            <person name="Shiraishi A."/>
            <person name="Nakayama K."/>
            <person name="Satake H."/>
        </authorList>
    </citation>
    <scope>NUCLEOTIDE SEQUENCE</scope>
</reference>
<sequence>TSVEDAWSSRSHFFDSFSNCSLKILLGSSKTCIFPSILFTGSFPLMEKLSRLLARLDIQLLPLNWQDSSGDELLNFVKKVFNLLDLLVKIFC</sequence>
<organism evidence="1 2">
    <name type="scientific">Tanacetum coccineum</name>
    <dbReference type="NCBI Taxonomy" id="301880"/>
    <lineage>
        <taxon>Eukaryota</taxon>
        <taxon>Viridiplantae</taxon>
        <taxon>Streptophyta</taxon>
        <taxon>Embryophyta</taxon>
        <taxon>Tracheophyta</taxon>
        <taxon>Spermatophyta</taxon>
        <taxon>Magnoliopsida</taxon>
        <taxon>eudicotyledons</taxon>
        <taxon>Gunneridae</taxon>
        <taxon>Pentapetalae</taxon>
        <taxon>asterids</taxon>
        <taxon>campanulids</taxon>
        <taxon>Asterales</taxon>
        <taxon>Asteraceae</taxon>
        <taxon>Asteroideae</taxon>
        <taxon>Anthemideae</taxon>
        <taxon>Anthemidinae</taxon>
        <taxon>Tanacetum</taxon>
    </lineage>
</organism>